<keyword evidence="4 10" id="KW-0698">rRNA processing</keyword>
<evidence type="ECO:0000313" key="13">
    <source>
        <dbReference type="Proteomes" id="UP000769766"/>
    </source>
</evidence>
<reference evidence="12" key="1">
    <citation type="submission" date="2020-07" db="EMBL/GenBank/DDBJ databases">
        <title>Huge and variable diversity of episymbiotic CPR bacteria and DPANN archaea in groundwater ecosystems.</title>
        <authorList>
            <person name="He C.Y."/>
            <person name="Keren R."/>
            <person name="Whittaker M."/>
            <person name="Farag I.F."/>
            <person name="Doudna J."/>
            <person name="Cate J.H.D."/>
            <person name="Banfield J.F."/>
        </authorList>
    </citation>
    <scope>NUCLEOTIDE SEQUENCE</scope>
    <source>
        <strain evidence="12">NC_groundwater_672_Ag_B-0.1um_62_36</strain>
    </source>
</reference>
<dbReference type="SUPFAM" id="SSF75217">
    <property type="entry name" value="alpha/beta knot"/>
    <property type="match status" value="1"/>
</dbReference>
<evidence type="ECO:0000256" key="1">
    <source>
        <dbReference type="ARBA" id="ARBA00004496"/>
    </source>
</evidence>
<dbReference type="EMBL" id="JACPRF010000321">
    <property type="protein sequence ID" value="MBI2877307.1"/>
    <property type="molecule type" value="Genomic_DNA"/>
</dbReference>
<protein>
    <recommendedName>
        <fullName evidence="10">Ribosomal RNA small subunit methyltransferase E</fullName>
        <ecNumber evidence="10">2.1.1.193</ecNumber>
    </recommendedName>
</protein>
<dbReference type="Proteomes" id="UP000769766">
    <property type="component" value="Unassembled WGS sequence"/>
</dbReference>
<feature type="domain" description="Ribosomal RNA small subunit methyltransferase E methyltransferase" evidence="11">
    <location>
        <begin position="90"/>
        <end position="256"/>
    </location>
</feature>
<dbReference type="CDD" id="cd18084">
    <property type="entry name" value="RsmE-like"/>
    <property type="match status" value="1"/>
</dbReference>
<dbReference type="InterPro" id="IPR006700">
    <property type="entry name" value="RsmE"/>
</dbReference>
<evidence type="ECO:0000313" key="12">
    <source>
        <dbReference type="EMBL" id="MBI2877307.1"/>
    </source>
</evidence>
<evidence type="ECO:0000259" key="11">
    <source>
        <dbReference type="Pfam" id="PF04452"/>
    </source>
</evidence>
<comment type="function">
    <text evidence="8 10">Specifically methylates the N3 position of the uracil ring of uridine 1498 (m3U1498) in 16S rRNA. Acts on the fully assembled 30S ribosomal subunit.</text>
</comment>
<dbReference type="NCBIfam" id="TIGR00046">
    <property type="entry name" value="RsmE family RNA methyltransferase"/>
    <property type="match status" value="1"/>
</dbReference>
<dbReference type="PIRSF" id="PIRSF015601">
    <property type="entry name" value="MTase_slr0722"/>
    <property type="match status" value="1"/>
</dbReference>
<comment type="subcellular location">
    <subcellularLocation>
        <location evidence="1 10">Cytoplasm</location>
    </subcellularLocation>
</comment>
<evidence type="ECO:0000256" key="9">
    <source>
        <dbReference type="ARBA" id="ARBA00047944"/>
    </source>
</evidence>
<evidence type="ECO:0000256" key="8">
    <source>
        <dbReference type="ARBA" id="ARBA00025699"/>
    </source>
</evidence>
<evidence type="ECO:0000256" key="10">
    <source>
        <dbReference type="PIRNR" id="PIRNR015601"/>
    </source>
</evidence>
<accession>A0A932CQ43</accession>
<keyword evidence="7 10" id="KW-0949">S-adenosyl-L-methionine</keyword>
<dbReference type="InterPro" id="IPR015947">
    <property type="entry name" value="PUA-like_sf"/>
</dbReference>
<gene>
    <name evidence="12" type="ORF">HYY20_10530</name>
</gene>
<name>A0A932CQ43_UNCTE</name>
<evidence type="ECO:0000256" key="2">
    <source>
        <dbReference type="ARBA" id="ARBA00005528"/>
    </source>
</evidence>
<dbReference type="InterPro" id="IPR029026">
    <property type="entry name" value="tRNA_m1G_MTases_N"/>
</dbReference>
<dbReference type="AlphaFoldDB" id="A0A932CQ43"/>
<dbReference type="Gene3D" id="3.40.1280.10">
    <property type="match status" value="1"/>
</dbReference>
<comment type="caution">
    <text evidence="12">The sequence shown here is derived from an EMBL/GenBank/DDBJ whole genome shotgun (WGS) entry which is preliminary data.</text>
</comment>
<keyword evidence="3 10" id="KW-0963">Cytoplasm</keyword>
<dbReference type="PANTHER" id="PTHR30027">
    <property type="entry name" value="RIBOSOMAL RNA SMALL SUBUNIT METHYLTRANSFERASE E"/>
    <property type="match status" value="1"/>
</dbReference>
<dbReference type="GO" id="GO:0005737">
    <property type="term" value="C:cytoplasm"/>
    <property type="evidence" value="ECO:0007669"/>
    <property type="project" value="UniProtKB-SubCell"/>
</dbReference>
<evidence type="ECO:0000256" key="7">
    <source>
        <dbReference type="ARBA" id="ARBA00022691"/>
    </source>
</evidence>
<evidence type="ECO:0000256" key="5">
    <source>
        <dbReference type="ARBA" id="ARBA00022603"/>
    </source>
</evidence>
<comment type="similarity">
    <text evidence="2 10">Belongs to the RNA methyltransferase RsmE family.</text>
</comment>
<evidence type="ECO:0000256" key="3">
    <source>
        <dbReference type="ARBA" id="ARBA00022490"/>
    </source>
</evidence>
<dbReference type="EC" id="2.1.1.193" evidence="10"/>
<dbReference type="InterPro" id="IPR029028">
    <property type="entry name" value="Alpha/beta_knot_MTases"/>
</dbReference>
<sequence length="264" mass="29340">MDLKQSRERHVPLFWAELDPEALASERLVITGPDVRRIRKALRLAPGDLIRVSNPEGQRYLARIEGFTGRGGVTVALLERLASQPGMVARIVLGQGLPKGSKMDLIVQKSAELGVTTLVPLLTQRSILRSLPPDRGREKVIRWRRIALEAARQSERAEVPHVSEMLDLPAFCRTYQGAELKLLLWEDEPDRRLREALREDLPPRKPALEVAALVGPEGGFSPEEVEEAGRWGFAPVSLGARVLRTETAPLALLTLLLYHLGELG</sequence>
<proteinExistence type="inferred from homology"/>
<comment type="catalytic activity">
    <reaction evidence="9 10">
        <text>uridine(1498) in 16S rRNA + S-adenosyl-L-methionine = N(3)-methyluridine(1498) in 16S rRNA + S-adenosyl-L-homocysteine + H(+)</text>
        <dbReference type="Rhea" id="RHEA:42920"/>
        <dbReference type="Rhea" id="RHEA-COMP:10283"/>
        <dbReference type="Rhea" id="RHEA-COMP:10284"/>
        <dbReference type="ChEBI" id="CHEBI:15378"/>
        <dbReference type="ChEBI" id="CHEBI:57856"/>
        <dbReference type="ChEBI" id="CHEBI:59789"/>
        <dbReference type="ChEBI" id="CHEBI:65315"/>
        <dbReference type="ChEBI" id="CHEBI:74502"/>
        <dbReference type="EC" id="2.1.1.193"/>
    </reaction>
</comment>
<dbReference type="Pfam" id="PF04452">
    <property type="entry name" value="Methyltrans_RNA"/>
    <property type="match status" value="1"/>
</dbReference>
<dbReference type="SUPFAM" id="SSF88697">
    <property type="entry name" value="PUA domain-like"/>
    <property type="match status" value="1"/>
</dbReference>
<evidence type="ECO:0000256" key="4">
    <source>
        <dbReference type="ARBA" id="ARBA00022552"/>
    </source>
</evidence>
<keyword evidence="6 10" id="KW-0808">Transferase</keyword>
<dbReference type="InterPro" id="IPR046886">
    <property type="entry name" value="RsmE_MTase_dom"/>
</dbReference>
<evidence type="ECO:0000256" key="6">
    <source>
        <dbReference type="ARBA" id="ARBA00022679"/>
    </source>
</evidence>
<dbReference type="GO" id="GO:0070475">
    <property type="term" value="P:rRNA base methylation"/>
    <property type="evidence" value="ECO:0007669"/>
    <property type="project" value="TreeGrafter"/>
</dbReference>
<organism evidence="12 13">
    <name type="scientific">Tectimicrobiota bacterium</name>
    <dbReference type="NCBI Taxonomy" id="2528274"/>
    <lineage>
        <taxon>Bacteria</taxon>
        <taxon>Pseudomonadati</taxon>
        <taxon>Nitrospinota/Tectimicrobiota group</taxon>
        <taxon>Candidatus Tectimicrobiota</taxon>
    </lineage>
</organism>
<dbReference type="GO" id="GO:0070042">
    <property type="term" value="F:rRNA (uridine-N3-)-methyltransferase activity"/>
    <property type="evidence" value="ECO:0007669"/>
    <property type="project" value="TreeGrafter"/>
</dbReference>
<keyword evidence="5 10" id="KW-0489">Methyltransferase</keyword>
<dbReference type="PANTHER" id="PTHR30027:SF3">
    <property type="entry name" value="16S RRNA (URACIL(1498)-N(3))-METHYLTRANSFERASE"/>
    <property type="match status" value="1"/>
</dbReference>